<dbReference type="STRING" id="953739.SVEN_5947"/>
<dbReference type="SMART" id="SM00345">
    <property type="entry name" value="HTH_GNTR"/>
    <property type="match status" value="1"/>
</dbReference>
<evidence type="ECO:0000256" key="2">
    <source>
        <dbReference type="ARBA" id="ARBA00023125"/>
    </source>
</evidence>
<dbReference type="CDD" id="cd07377">
    <property type="entry name" value="WHTH_GntR"/>
    <property type="match status" value="1"/>
</dbReference>
<accession>F2RB14</accession>
<dbReference type="InterPro" id="IPR011711">
    <property type="entry name" value="GntR_C"/>
</dbReference>
<evidence type="ECO:0000256" key="1">
    <source>
        <dbReference type="ARBA" id="ARBA00023015"/>
    </source>
</evidence>
<dbReference type="EMBL" id="FR845719">
    <property type="protein sequence ID" value="CCA59233.1"/>
    <property type="molecule type" value="Genomic_DNA"/>
</dbReference>
<dbReference type="SUPFAM" id="SSF48008">
    <property type="entry name" value="GntR ligand-binding domain-like"/>
    <property type="match status" value="1"/>
</dbReference>
<sequence length="365" mass="38542">MSARSPMVHRGPAPREPGPARGRRRTRVEQGAARERGVEGHPPPSGDAPGTPGGPAHAVRVPEQATARGMEPPRGPGAGAEAAGGQRADSAGDQRTDPARDQRTDPARDQRTDQAGGHEAGGHEAGGHEAGGRRPGPVTRVPDALEEHARCEAPPAAARIVRHSVRIQILDALRTALVGGELVPGEVYSAPALGERFGVSATPVREAMQRLAVEGAVEVVPNRGFRVVERTPRELAELAEVRALIEVPVMLRLARTVPAARWSELRPLAEATSAAAARGDRAHYAEADRAFHRAVLSLAGNEQLLAVADDLHRRSQWPLISAPAVRHGVLVADAAEHSALLDALIVQDLPVVESLVREHFTGSNA</sequence>
<proteinExistence type="predicted"/>
<dbReference type="AlphaFoldDB" id="F2RB14"/>
<feature type="compositionally biased region" description="Low complexity" evidence="4">
    <location>
        <begin position="79"/>
        <end position="88"/>
    </location>
</feature>
<keyword evidence="3" id="KW-0804">Transcription</keyword>
<gene>
    <name evidence="6" type="ordered locus">SVEN_5947</name>
</gene>
<dbReference type="InterPro" id="IPR036388">
    <property type="entry name" value="WH-like_DNA-bd_sf"/>
</dbReference>
<dbReference type="HOGENOM" id="CLU_017584_5_5_11"/>
<reference evidence="6 7" key="1">
    <citation type="journal article" date="2011" name="BMC Genomics">
        <title>Genome-wide analysis of the role of GlnR in Streptomyces venezuelae provides new insights into global nitrogen regulation in actinomycetes.</title>
        <authorList>
            <person name="Pullan S.T."/>
            <person name="Bibb M.J."/>
            <person name="Merrick M."/>
        </authorList>
    </citation>
    <scope>NUCLEOTIDE SEQUENCE [LARGE SCALE GENOMIC DNA]</scope>
    <source>
        <strain evidence="6">ATCC 10712</strain>
    </source>
</reference>
<name>F2RB14_STRVP</name>
<evidence type="ECO:0000313" key="6">
    <source>
        <dbReference type="EMBL" id="CCA59233.1"/>
    </source>
</evidence>
<dbReference type="InterPro" id="IPR000524">
    <property type="entry name" value="Tscrpt_reg_HTH_GntR"/>
</dbReference>
<dbReference type="SMART" id="SM00895">
    <property type="entry name" value="FCD"/>
    <property type="match status" value="1"/>
</dbReference>
<dbReference type="GO" id="GO:0003677">
    <property type="term" value="F:DNA binding"/>
    <property type="evidence" value="ECO:0007669"/>
    <property type="project" value="UniProtKB-KW"/>
</dbReference>
<keyword evidence="2" id="KW-0238">DNA-binding</keyword>
<evidence type="ECO:0000256" key="3">
    <source>
        <dbReference type="ARBA" id="ARBA00023163"/>
    </source>
</evidence>
<evidence type="ECO:0000313" key="7">
    <source>
        <dbReference type="Proteomes" id="UP000006854"/>
    </source>
</evidence>
<dbReference type="PROSITE" id="PS50949">
    <property type="entry name" value="HTH_GNTR"/>
    <property type="match status" value="1"/>
</dbReference>
<evidence type="ECO:0000256" key="4">
    <source>
        <dbReference type="SAM" id="MobiDB-lite"/>
    </source>
</evidence>
<dbReference type="eggNOG" id="COG1802">
    <property type="taxonomic scope" value="Bacteria"/>
</dbReference>
<dbReference type="Pfam" id="PF00392">
    <property type="entry name" value="GntR"/>
    <property type="match status" value="1"/>
</dbReference>
<dbReference type="InterPro" id="IPR008920">
    <property type="entry name" value="TF_FadR/GntR_C"/>
</dbReference>
<dbReference type="PANTHER" id="PTHR43537">
    <property type="entry name" value="TRANSCRIPTIONAL REGULATOR, GNTR FAMILY"/>
    <property type="match status" value="1"/>
</dbReference>
<keyword evidence="7" id="KW-1185">Reference proteome</keyword>
<feature type="compositionally biased region" description="Basic and acidic residues" evidence="4">
    <location>
        <begin position="90"/>
        <end position="112"/>
    </location>
</feature>
<dbReference type="Pfam" id="PF07729">
    <property type="entry name" value="FCD"/>
    <property type="match status" value="1"/>
</dbReference>
<dbReference type="PANTHER" id="PTHR43537:SF45">
    <property type="entry name" value="GNTR FAMILY REGULATORY PROTEIN"/>
    <property type="match status" value="1"/>
</dbReference>
<dbReference type="GO" id="GO:0003700">
    <property type="term" value="F:DNA-binding transcription factor activity"/>
    <property type="evidence" value="ECO:0007669"/>
    <property type="project" value="InterPro"/>
</dbReference>
<dbReference type="KEGG" id="sve:SVEN_5947"/>
<dbReference type="Gene3D" id="1.10.10.10">
    <property type="entry name" value="Winged helix-like DNA-binding domain superfamily/Winged helix DNA-binding domain"/>
    <property type="match status" value="1"/>
</dbReference>
<dbReference type="SUPFAM" id="SSF46785">
    <property type="entry name" value="Winged helix' DNA-binding domain"/>
    <property type="match status" value="1"/>
</dbReference>
<evidence type="ECO:0000259" key="5">
    <source>
        <dbReference type="PROSITE" id="PS50949"/>
    </source>
</evidence>
<dbReference type="PATRIC" id="fig|953739.5.peg.1157"/>
<keyword evidence="1" id="KW-0805">Transcription regulation</keyword>
<dbReference type="InterPro" id="IPR036390">
    <property type="entry name" value="WH_DNA-bd_sf"/>
</dbReference>
<feature type="compositionally biased region" description="Basic and acidic residues" evidence="4">
    <location>
        <begin position="120"/>
        <end position="132"/>
    </location>
</feature>
<feature type="region of interest" description="Disordered" evidence="4">
    <location>
        <begin position="1"/>
        <end position="140"/>
    </location>
</feature>
<feature type="domain" description="HTH gntR-type" evidence="5">
    <location>
        <begin position="163"/>
        <end position="230"/>
    </location>
</feature>
<dbReference type="Gene3D" id="1.20.120.530">
    <property type="entry name" value="GntR ligand-binding domain-like"/>
    <property type="match status" value="1"/>
</dbReference>
<organism evidence="6 7">
    <name type="scientific">Streptomyces venezuelae (strain ATCC 10712 / CBS 650.69 / DSM 40230 / JCM 4526 / NBRC 13096 / PD 04745)</name>
    <dbReference type="NCBI Taxonomy" id="953739"/>
    <lineage>
        <taxon>Bacteria</taxon>
        <taxon>Bacillati</taxon>
        <taxon>Actinomycetota</taxon>
        <taxon>Actinomycetes</taxon>
        <taxon>Kitasatosporales</taxon>
        <taxon>Streptomycetaceae</taxon>
        <taxon>Streptomyces</taxon>
    </lineage>
</organism>
<protein>
    <recommendedName>
        <fullName evidence="5">HTH gntR-type domain-containing protein</fullName>
    </recommendedName>
</protein>
<dbReference type="Proteomes" id="UP000006854">
    <property type="component" value="Chromosome"/>
</dbReference>